<feature type="transmembrane region" description="Helical" evidence="1">
    <location>
        <begin position="65"/>
        <end position="89"/>
    </location>
</feature>
<evidence type="ECO:0000256" key="1">
    <source>
        <dbReference type="SAM" id="Phobius"/>
    </source>
</evidence>
<protein>
    <recommendedName>
        <fullName evidence="4">DUF4190 domain-containing protein</fullName>
    </recommendedName>
</protein>
<dbReference type="Proteomes" id="UP000595046">
    <property type="component" value="Chromosome"/>
</dbReference>
<dbReference type="KEGG" id="sbat:G4Z16_16400"/>
<dbReference type="RefSeq" id="WP_197351523.1">
    <property type="nucleotide sequence ID" value="NZ_CP048882.1"/>
</dbReference>
<evidence type="ECO:0000313" key="3">
    <source>
        <dbReference type="Proteomes" id="UP000595046"/>
    </source>
</evidence>
<dbReference type="EMBL" id="CP048882">
    <property type="protein sequence ID" value="QPP07715.1"/>
    <property type="molecule type" value="Genomic_DNA"/>
</dbReference>
<name>A0A7T1T7A7_9ACTN</name>
<gene>
    <name evidence="2" type="ORF">G4Z16_16400</name>
</gene>
<sequence length="91" mass="9239">MAPDGTRETSRPNRPGDISLSMGVVAFLFSFVPVMGDVVAAVAGPLALVLGAIGVRRSERGVATNFGPSLIGATLGALAILVVALMFAVTR</sequence>
<organism evidence="2 3">
    <name type="scientific">Streptomyces bathyalis</name>
    <dbReference type="NCBI Taxonomy" id="2710756"/>
    <lineage>
        <taxon>Bacteria</taxon>
        <taxon>Bacillati</taxon>
        <taxon>Actinomycetota</taxon>
        <taxon>Actinomycetes</taxon>
        <taxon>Kitasatosporales</taxon>
        <taxon>Streptomycetaceae</taxon>
        <taxon>Streptomyces</taxon>
    </lineage>
</organism>
<keyword evidence="1" id="KW-1133">Transmembrane helix</keyword>
<reference evidence="3" key="1">
    <citation type="submission" date="2020-02" db="EMBL/GenBank/DDBJ databases">
        <title>Streptomyces sp. ASO4wet.</title>
        <authorList>
            <person name="Risdian C."/>
            <person name="Landwehr W."/>
            <person name="Schupp P."/>
            <person name="Wink J."/>
        </authorList>
    </citation>
    <scope>NUCLEOTIDE SEQUENCE [LARGE SCALE GENOMIC DNA]</scope>
    <source>
        <strain evidence="3">ASO4wet</strain>
    </source>
</reference>
<feature type="transmembrane region" description="Helical" evidence="1">
    <location>
        <begin position="20"/>
        <end position="53"/>
    </location>
</feature>
<evidence type="ECO:0000313" key="2">
    <source>
        <dbReference type="EMBL" id="QPP07715.1"/>
    </source>
</evidence>
<evidence type="ECO:0008006" key="4">
    <source>
        <dbReference type="Google" id="ProtNLM"/>
    </source>
</evidence>
<accession>A0A7T1T7A7</accession>
<keyword evidence="1" id="KW-0472">Membrane</keyword>
<dbReference type="AlphaFoldDB" id="A0A7T1T7A7"/>
<keyword evidence="3" id="KW-1185">Reference proteome</keyword>
<keyword evidence="1" id="KW-0812">Transmembrane</keyword>
<proteinExistence type="predicted"/>